<comment type="caution">
    <text evidence="1">The sequence shown here is derived from an EMBL/GenBank/DDBJ whole genome shotgun (WGS) entry which is preliminary data.</text>
</comment>
<reference evidence="1 2" key="1">
    <citation type="submission" date="2024-09" db="EMBL/GenBank/DDBJ databases">
        <authorList>
            <person name="Sun Q."/>
            <person name="Mori K."/>
        </authorList>
    </citation>
    <scope>NUCLEOTIDE SEQUENCE [LARGE SCALE GENOMIC DNA]</scope>
    <source>
        <strain evidence="1 2">TBRC 7907</strain>
    </source>
</reference>
<gene>
    <name evidence="1" type="ORF">ACFFQA_20325</name>
</gene>
<proteinExistence type="predicted"/>
<dbReference type="EMBL" id="JBHLZU010000018">
    <property type="protein sequence ID" value="MFB9906290.1"/>
    <property type="molecule type" value="Genomic_DNA"/>
</dbReference>
<sequence length="108" mass="12047">MSRKKPAFVVLVFPDTAQTGWCATVMCTHRPMVALGPRGYASTLARVRQDVRDTCKLLPPGDVDLVQIETDADTAPFLEGMGPAWVMDNLTQVKRKEFQVTHTIFTPR</sequence>
<keyword evidence="2" id="KW-1185">Reference proteome</keyword>
<protein>
    <submittedName>
        <fullName evidence="1">Uncharacterized protein</fullName>
    </submittedName>
</protein>
<name>A0ABV5ZZF7_9PSEU</name>
<dbReference type="Proteomes" id="UP001589693">
    <property type="component" value="Unassembled WGS sequence"/>
</dbReference>
<evidence type="ECO:0000313" key="1">
    <source>
        <dbReference type="EMBL" id="MFB9906290.1"/>
    </source>
</evidence>
<organism evidence="1 2">
    <name type="scientific">Allokutzneria oryzae</name>
    <dbReference type="NCBI Taxonomy" id="1378989"/>
    <lineage>
        <taxon>Bacteria</taxon>
        <taxon>Bacillati</taxon>
        <taxon>Actinomycetota</taxon>
        <taxon>Actinomycetes</taxon>
        <taxon>Pseudonocardiales</taxon>
        <taxon>Pseudonocardiaceae</taxon>
        <taxon>Allokutzneria</taxon>
    </lineage>
</organism>
<evidence type="ECO:0000313" key="2">
    <source>
        <dbReference type="Proteomes" id="UP001589693"/>
    </source>
</evidence>
<accession>A0ABV5ZZF7</accession>
<dbReference type="RefSeq" id="WP_377854345.1">
    <property type="nucleotide sequence ID" value="NZ_JBHLZU010000018.1"/>
</dbReference>